<evidence type="ECO:0000313" key="2">
    <source>
        <dbReference type="EMBL" id="SFK79742.1"/>
    </source>
</evidence>
<organism evidence="2 3">
    <name type="scientific">Pseudovibrio ascidiaceicola</name>
    <dbReference type="NCBI Taxonomy" id="285279"/>
    <lineage>
        <taxon>Bacteria</taxon>
        <taxon>Pseudomonadati</taxon>
        <taxon>Pseudomonadota</taxon>
        <taxon>Alphaproteobacteria</taxon>
        <taxon>Hyphomicrobiales</taxon>
        <taxon>Stappiaceae</taxon>
        <taxon>Pseudovibrio</taxon>
    </lineage>
</organism>
<feature type="transmembrane region" description="Helical" evidence="1">
    <location>
        <begin position="45"/>
        <end position="63"/>
    </location>
</feature>
<gene>
    <name evidence="2" type="ORF">SAMN04488518_109120</name>
</gene>
<feature type="transmembrane region" description="Helical" evidence="1">
    <location>
        <begin position="110"/>
        <end position="132"/>
    </location>
</feature>
<dbReference type="InterPro" id="IPR038770">
    <property type="entry name" value="Na+/solute_symporter_sf"/>
</dbReference>
<name>A0A1I4CEU6_9HYPH</name>
<comment type="caution">
    <text evidence="2">The sequence shown here is derived from an EMBL/GenBank/DDBJ whole genome shotgun (WGS) entry which is preliminary data.</text>
</comment>
<dbReference type="EMBL" id="FOSK01000009">
    <property type="protein sequence ID" value="SFK79742.1"/>
    <property type="molecule type" value="Genomic_DNA"/>
</dbReference>
<feature type="transmembrane region" description="Helical" evidence="1">
    <location>
        <begin position="20"/>
        <end position="39"/>
    </location>
</feature>
<feature type="transmembrane region" description="Helical" evidence="1">
    <location>
        <begin position="84"/>
        <end position="104"/>
    </location>
</feature>
<keyword evidence="1" id="KW-0472">Membrane</keyword>
<feature type="transmembrane region" description="Helical" evidence="1">
    <location>
        <begin position="239"/>
        <end position="261"/>
    </location>
</feature>
<reference evidence="2 3" key="1">
    <citation type="submission" date="2016-10" db="EMBL/GenBank/DDBJ databases">
        <authorList>
            <person name="Varghese N."/>
            <person name="Submissions S."/>
        </authorList>
    </citation>
    <scope>NUCLEOTIDE SEQUENCE [LARGE SCALE GENOMIC DNA]</scope>
    <source>
        <strain evidence="2 3">DSM 16392</strain>
    </source>
</reference>
<keyword evidence="1" id="KW-1133">Transmembrane helix</keyword>
<sequence>MPSPTFVISGLKLINSLLRFLGRNGTNAVAISIFLGLFLPGIAEALRILLTPAIFILLTLSFIRVDNAAIAQQLTHPLPAIAAMLWQMLILPLLATLTCLMIGLDQIDLGVLTALFMVSAAPPVMSTPIFIWMFGLNGALALTISTLSLIIAPLSTALFAYLLLPDTLQVSPLSLATNLTMFLIGSAGLGRLLYYLLGAKRITEATDHINGLNCIVLFIFAVAAMDGVTGFALTAPFKAAALFVGVFAIAALQLLVTFLIFSPAGRQTAFIAAYGTGSRNLGLMVAALGGTIPELAWLFFAFAQFPIYLLPWILKPVAILIGKAETATT</sequence>
<feature type="transmembrane region" description="Helical" evidence="1">
    <location>
        <begin position="209"/>
        <end position="233"/>
    </location>
</feature>
<feature type="transmembrane region" description="Helical" evidence="1">
    <location>
        <begin position="139"/>
        <end position="163"/>
    </location>
</feature>
<evidence type="ECO:0000313" key="3">
    <source>
        <dbReference type="Proteomes" id="UP000199598"/>
    </source>
</evidence>
<accession>A0A1I4CEU6</accession>
<protein>
    <submittedName>
        <fullName evidence="2">Bile acid:Na+ symporter, BASS family</fullName>
    </submittedName>
</protein>
<dbReference type="Proteomes" id="UP000199598">
    <property type="component" value="Unassembled WGS sequence"/>
</dbReference>
<dbReference type="Gene3D" id="1.20.1530.20">
    <property type="match status" value="1"/>
</dbReference>
<proteinExistence type="predicted"/>
<dbReference type="RefSeq" id="WP_093521329.1">
    <property type="nucleotide sequence ID" value="NZ_FOSK01000009.1"/>
</dbReference>
<keyword evidence="3" id="KW-1185">Reference proteome</keyword>
<evidence type="ECO:0000256" key="1">
    <source>
        <dbReference type="SAM" id="Phobius"/>
    </source>
</evidence>
<keyword evidence="1" id="KW-0812">Transmembrane</keyword>
<feature type="transmembrane region" description="Helical" evidence="1">
    <location>
        <begin position="175"/>
        <end position="197"/>
    </location>
</feature>